<feature type="compositionally biased region" description="Polar residues" evidence="12">
    <location>
        <begin position="56"/>
        <end position="65"/>
    </location>
</feature>
<evidence type="ECO:0000256" key="2">
    <source>
        <dbReference type="ARBA" id="ARBA00022723"/>
    </source>
</evidence>
<dbReference type="PANTHER" id="PTHR46246:SF1">
    <property type="entry name" value="GUANOSINE-3',5'-BIS(DIPHOSPHATE) 3'-PYROPHOSPHOHYDROLASE MESH1"/>
    <property type="match status" value="1"/>
</dbReference>
<comment type="cofactor">
    <cofactor evidence="1">
        <name>Mn(2+)</name>
        <dbReference type="ChEBI" id="CHEBI:29035"/>
    </cofactor>
</comment>
<dbReference type="SMART" id="SM00471">
    <property type="entry name" value="HDc"/>
    <property type="match status" value="1"/>
</dbReference>
<dbReference type="GeneID" id="91094322"/>
<dbReference type="InterPro" id="IPR003607">
    <property type="entry name" value="HD/PDEase_dom"/>
</dbReference>
<evidence type="ECO:0000256" key="4">
    <source>
        <dbReference type="ARBA" id="ARBA00023211"/>
    </source>
</evidence>
<dbReference type="AlphaFoldDB" id="A0AAX4JTS6"/>
<name>A0AAX4JTS6_9TREE</name>
<dbReference type="PANTHER" id="PTHR46246">
    <property type="entry name" value="GUANOSINE-3',5'-BIS(DIPHOSPHATE) 3'-PYROPHOSPHOHYDROLASE MESH1"/>
    <property type="match status" value="1"/>
</dbReference>
<feature type="region of interest" description="Disordered" evidence="12">
    <location>
        <begin position="1"/>
        <end position="100"/>
    </location>
</feature>
<gene>
    <name evidence="14" type="ORF">L201_003652</name>
</gene>
<dbReference type="EMBL" id="CP144101">
    <property type="protein sequence ID" value="WWC88739.1"/>
    <property type="molecule type" value="Genomic_DNA"/>
</dbReference>
<dbReference type="InterPro" id="IPR052194">
    <property type="entry name" value="MESH1"/>
</dbReference>
<keyword evidence="2" id="KW-0479">Metal-binding</keyword>
<dbReference type="Pfam" id="PF13328">
    <property type="entry name" value="HD_4"/>
    <property type="match status" value="1"/>
</dbReference>
<accession>A0AAX4JTS6</accession>
<evidence type="ECO:0000256" key="5">
    <source>
        <dbReference type="ARBA" id="ARBA00024387"/>
    </source>
</evidence>
<evidence type="ECO:0000256" key="7">
    <source>
        <dbReference type="ARBA" id="ARBA00038354"/>
    </source>
</evidence>
<evidence type="ECO:0000256" key="12">
    <source>
        <dbReference type="SAM" id="MobiDB-lite"/>
    </source>
</evidence>
<evidence type="ECO:0000256" key="10">
    <source>
        <dbReference type="ARBA" id="ARBA00041770"/>
    </source>
</evidence>
<feature type="compositionally biased region" description="Low complexity" evidence="12">
    <location>
        <begin position="1"/>
        <end position="13"/>
    </location>
</feature>
<comment type="function">
    <text evidence="6">ppGpp hydrolyzing enzyme involved in starvation response.</text>
</comment>
<reference evidence="14 15" key="1">
    <citation type="submission" date="2024-01" db="EMBL/GenBank/DDBJ databases">
        <title>Comparative genomics of Cryptococcus and Kwoniella reveals pathogenesis evolution and contrasting modes of karyotype evolution via chromosome fusion or intercentromeric recombination.</title>
        <authorList>
            <person name="Coelho M.A."/>
            <person name="David-Palma M."/>
            <person name="Shea T."/>
            <person name="Bowers K."/>
            <person name="McGinley-Smith S."/>
            <person name="Mohammad A.W."/>
            <person name="Gnirke A."/>
            <person name="Yurkov A.M."/>
            <person name="Nowrousian M."/>
            <person name="Sun S."/>
            <person name="Cuomo C.A."/>
            <person name="Heitman J."/>
        </authorList>
    </citation>
    <scope>NUCLEOTIDE SEQUENCE [LARGE SCALE GENOMIC DNA]</scope>
    <source>
        <strain evidence="14 15">CBS 6074</strain>
    </source>
</reference>
<dbReference type="RefSeq" id="XP_066075502.1">
    <property type="nucleotide sequence ID" value="XM_066219405.1"/>
</dbReference>
<organism evidence="14 15">
    <name type="scientific">Kwoniella dendrophila CBS 6074</name>
    <dbReference type="NCBI Taxonomy" id="1295534"/>
    <lineage>
        <taxon>Eukaryota</taxon>
        <taxon>Fungi</taxon>
        <taxon>Dikarya</taxon>
        <taxon>Basidiomycota</taxon>
        <taxon>Agaricomycotina</taxon>
        <taxon>Tremellomycetes</taxon>
        <taxon>Tremellales</taxon>
        <taxon>Cryptococcaceae</taxon>
        <taxon>Kwoniella</taxon>
    </lineage>
</organism>
<dbReference type="Proteomes" id="UP001355207">
    <property type="component" value="Chromosome 4"/>
</dbReference>
<evidence type="ECO:0000256" key="1">
    <source>
        <dbReference type="ARBA" id="ARBA00001936"/>
    </source>
</evidence>
<keyword evidence="4" id="KW-0464">Manganese</keyword>
<evidence type="ECO:0000256" key="9">
    <source>
        <dbReference type="ARBA" id="ARBA00041464"/>
    </source>
</evidence>
<sequence length="386" mass="42465">MPSSTTATSSSSSLQLDLPPIPQRIIQTSPSPSSSTSTTTTNPISNGHKPNDNDSLDPNQNSNCSFLMDKLKNTKTPSELDLSKTPPPRSFAPSPPLLITRNSSDIDLLSLNENDIENDIDNENENGNGSNDRINGNSSKSKLKSKSKSTINGSKSGSSSRHKYKDENDLSKLMRTVDFAARKHSCQRRKDVDQTPYINHPIAVANYLSSTGITDVKVLQAAVLHDTVEDTHTTIEEIAQSFGTDVARIVEECTDDNTLSGMDRKTAQLRSAPYKSREAQQVKLADKIHNLESIRRCPPVGWGIKRIQAYFIWAKQVTDVCAPAHPPLAAKLQELYETAYTRVDGVYHPCHPGVCGPLTEPEKELIDSRLRVLKKGDKVCPAPIFF</sequence>
<comment type="similarity">
    <text evidence="7">Belongs to the MESH1 family.</text>
</comment>
<dbReference type="GO" id="GO:0008893">
    <property type="term" value="F:guanosine-3',5'-bis(diphosphate) 3'-diphosphatase activity"/>
    <property type="evidence" value="ECO:0007669"/>
    <property type="project" value="UniProtKB-EC"/>
</dbReference>
<dbReference type="EC" id="3.1.7.2" evidence="5"/>
<evidence type="ECO:0000259" key="13">
    <source>
        <dbReference type="SMART" id="SM00471"/>
    </source>
</evidence>
<evidence type="ECO:0000256" key="8">
    <source>
        <dbReference type="ARBA" id="ARBA00040793"/>
    </source>
</evidence>
<evidence type="ECO:0000256" key="3">
    <source>
        <dbReference type="ARBA" id="ARBA00022801"/>
    </source>
</evidence>
<feature type="compositionally biased region" description="Pro residues" evidence="12">
    <location>
        <begin position="85"/>
        <end position="96"/>
    </location>
</feature>
<comment type="catalytic activity">
    <reaction evidence="11">
        <text>guanosine 3',5'-bis(diphosphate) + H2O = GDP + diphosphate + H(+)</text>
        <dbReference type="Rhea" id="RHEA:14253"/>
        <dbReference type="ChEBI" id="CHEBI:15377"/>
        <dbReference type="ChEBI" id="CHEBI:15378"/>
        <dbReference type="ChEBI" id="CHEBI:33019"/>
        <dbReference type="ChEBI" id="CHEBI:58189"/>
        <dbReference type="ChEBI" id="CHEBI:77828"/>
        <dbReference type="EC" id="3.1.7.2"/>
    </reaction>
</comment>
<dbReference type="GO" id="GO:0046872">
    <property type="term" value="F:metal ion binding"/>
    <property type="evidence" value="ECO:0007669"/>
    <property type="project" value="UniProtKB-KW"/>
</dbReference>
<evidence type="ECO:0000256" key="11">
    <source>
        <dbReference type="ARBA" id="ARBA00047968"/>
    </source>
</evidence>
<evidence type="ECO:0000313" key="14">
    <source>
        <dbReference type="EMBL" id="WWC88739.1"/>
    </source>
</evidence>
<feature type="compositionally biased region" description="Low complexity" evidence="12">
    <location>
        <begin position="148"/>
        <end position="159"/>
    </location>
</feature>
<dbReference type="FunFam" id="1.10.3210.10:FF:000012">
    <property type="entry name" value="HD domain containing 3"/>
    <property type="match status" value="1"/>
</dbReference>
<evidence type="ECO:0000256" key="6">
    <source>
        <dbReference type="ARBA" id="ARBA00037781"/>
    </source>
</evidence>
<keyword evidence="3" id="KW-0378">Hydrolase</keyword>
<dbReference type="SUPFAM" id="SSF109604">
    <property type="entry name" value="HD-domain/PDEase-like"/>
    <property type="match status" value="1"/>
</dbReference>
<evidence type="ECO:0000313" key="15">
    <source>
        <dbReference type="Proteomes" id="UP001355207"/>
    </source>
</evidence>
<feature type="domain" description="HD/PDEase" evidence="13">
    <location>
        <begin position="193"/>
        <end position="300"/>
    </location>
</feature>
<dbReference type="Gene3D" id="1.10.3210.10">
    <property type="entry name" value="Hypothetical protein af1432"/>
    <property type="match status" value="1"/>
</dbReference>
<feature type="region of interest" description="Disordered" evidence="12">
    <location>
        <begin position="118"/>
        <end position="169"/>
    </location>
</feature>
<keyword evidence="15" id="KW-1185">Reference proteome</keyword>
<proteinExistence type="inferred from homology"/>
<feature type="compositionally biased region" description="Low complexity" evidence="12">
    <location>
        <begin position="23"/>
        <end position="46"/>
    </location>
</feature>
<protein>
    <recommendedName>
        <fullName evidence="8">Guanosine-3',5'-bis(diphosphate) 3'-pyrophosphohydrolase MESH1</fullName>
        <ecNumber evidence="5">3.1.7.2</ecNumber>
    </recommendedName>
    <alternativeName>
        <fullName evidence="9">Metazoan SpoT homolog 1</fullName>
    </alternativeName>
    <alternativeName>
        <fullName evidence="10">Penta-phosphate guanosine-3'-pyrophosphohydrolase</fullName>
    </alternativeName>
</protein>